<gene>
    <name evidence="2" type="ORF">A2U01_0015009</name>
</gene>
<dbReference type="AlphaFoldDB" id="A0A392N6D8"/>
<feature type="domain" description="Transposase (putative) gypsy type" evidence="1">
    <location>
        <begin position="57"/>
        <end position="112"/>
    </location>
</feature>
<evidence type="ECO:0000313" key="2">
    <source>
        <dbReference type="EMBL" id="MCH94054.1"/>
    </source>
</evidence>
<keyword evidence="3" id="KW-1185">Reference proteome</keyword>
<evidence type="ECO:0000259" key="1">
    <source>
        <dbReference type="Pfam" id="PF04195"/>
    </source>
</evidence>
<dbReference type="InterPro" id="IPR007321">
    <property type="entry name" value="Transposase_28"/>
</dbReference>
<accession>A0A392N6D8</accession>
<dbReference type="Pfam" id="PF04195">
    <property type="entry name" value="Transposase_28"/>
    <property type="match status" value="1"/>
</dbReference>
<evidence type="ECO:0000313" key="3">
    <source>
        <dbReference type="Proteomes" id="UP000265520"/>
    </source>
</evidence>
<dbReference type="EMBL" id="LXQA010026374">
    <property type="protein sequence ID" value="MCH94054.1"/>
    <property type="molecule type" value="Genomic_DNA"/>
</dbReference>
<sequence>MAEEQPQPSSSNRREVDLSWVADEPRHTISLYAYCEDNIPEDLFTDIQTPLTDDWEFRMPFTDLEVSVFRHLHLAPLQLHPNSLAFLRAFEITADHLGLAPTLPLFFHAFGIQRSCPRGEKAKGKFPKGKEHPPAKFGWVSLKQRKRLFEMYEDSVRGFKEVYYGVRPITLKGWNNIVRRGHRVDEDGQVVLGSDGKPIEEDFARFTFYWSKEHYLMPPRRVCV</sequence>
<name>A0A392N6D8_9FABA</name>
<protein>
    <recommendedName>
        <fullName evidence="1">Transposase (putative) gypsy type domain-containing protein</fullName>
    </recommendedName>
</protein>
<proteinExistence type="predicted"/>
<comment type="caution">
    <text evidence="2">The sequence shown here is derived from an EMBL/GenBank/DDBJ whole genome shotgun (WGS) entry which is preliminary data.</text>
</comment>
<dbReference type="Proteomes" id="UP000265520">
    <property type="component" value="Unassembled WGS sequence"/>
</dbReference>
<reference evidence="2 3" key="1">
    <citation type="journal article" date="2018" name="Front. Plant Sci.">
        <title>Red Clover (Trifolium pratense) and Zigzag Clover (T. medium) - A Picture of Genomic Similarities and Differences.</title>
        <authorList>
            <person name="Dluhosova J."/>
            <person name="Istvanek J."/>
            <person name="Nedelnik J."/>
            <person name="Repkova J."/>
        </authorList>
    </citation>
    <scope>NUCLEOTIDE SEQUENCE [LARGE SCALE GENOMIC DNA]</scope>
    <source>
        <strain evidence="3">cv. 10/8</strain>
        <tissue evidence="2">Leaf</tissue>
    </source>
</reference>
<organism evidence="2 3">
    <name type="scientific">Trifolium medium</name>
    <dbReference type="NCBI Taxonomy" id="97028"/>
    <lineage>
        <taxon>Eukaryota</taxon>
        <taxon>Viridiplantae</taxon>
        <taxon>Streptophyta</taxon>
        <taxon>Embryophyta</taxon>
        <taxon>Tracheophyta</taxon>
        <taxon>Spermatophyta</taxon>
        <taxon>Magnoliopsida</taxon>
        <taxon>eudicotyledons</taxon>
        <taxon>Gunneridae</taxon>
        <taxon>Pentapetalae</taxon>
        <taxon>rosids</taxon>
        <taxon>fabids</taxon>
        <taxon>Fabales</taxon>
        <taxon>Fabaceae</taxon>
        <taxon>Papilionoideae</taxon>
        <taxon>50 kb inversion clade</taxon>
        <taxon>NPAAA clade</taxon>
        <taxon>Hologalegina</taxon>
        <taxon>IRL clade</taxon>
        <taxon>Trifolieae</taxon>
        <taxon>Trifolium</taxon>
    </lineage>
</organism>